<protein>
    <submittedName>
        <fullName evidence="2">Uncharacterized protein</fullName>
    </submittedName>
</protein>
<dbReference type="EMBL" id="JAHRIP010084726">
    <property type="protein sequence ID" value="MEQ2313469.1"/>
    <property type="molecule type" value="Genomic_DNA"/>
</dbReference>
<evidence type="ECO:0000256" key="1">
    <source>
        <dbReference type="SAM" id="MobiDB-lite"/>
    </source>
</evidence>
<sequence>MWYRSIKAHKAVFPVKVRRWEESNCRDIKPKRTGLFFHFLLTSAAEETKRVLLLKVWSLRLLAEEDEPETVHKDESLKSSRMSTMLERS</sequence>
<dbReference type="Proteomes" id="UP001469553">
    <property type="component" value="Unassembled WGS sequence"/>
</dbReference>
<feature type="compositionally biased region" description="Basic and acidic residues" evidence="1">
    <location>
        <begin position="69"/>
        <end position="78"/>
    </location>
</feature>
<name>A0ABV1A4J1_9TELE</name>
<proteinExistence type="predicted"/>
<reference evidence="2 3" key="1">
    <citation type="submission" date="2021-06" db="EMBL/GenBank/DDBJ databases">
        <authorList>
            <person name="Palmer J.M."/>
        </authorList>
    </citation>
    <scope>NUCLEOTIDE SEQUENCE [LARGE SCALE GENOMIC DNA]</scope>
    <source>
        <strain evidence="2 3">AS_MEX2019</strain>
        <tissue evidence="2">Muscle</tissue>
    </source>
</reference>
<evidence type="ECO:0000313" key="3">
    <source>
        <dbReference type="Proteomes" id="UP001469553"/>
    </source>
</evidence>
<evidence type="ECO:0000313" key="2">
    <source>
        <dbReference type="EMBL" id="MEQ2313469.1"/>
    </source>
</evidence>
<accession>A0ABV1A4J1</accession>
<organism evidence="2 3">
    <name type="scientific">Ameca splendens</name>
    <dbReference type="NCBI Taxonomy" id="208324"/>
    <lineage>
        <taxon>Eukaryota</taxon>
        <taxon>Metazoa</taxon>
        <taxon>Chordata</taxon>
        <taxon>Craniata</taxon>
        <taxon>Vertebrata</taxon>
        <taxon>Euteleostomi</taxon>
        <taxon>Actinopterygii</taxon>
        <taxon>Neopterygii</taxon>
        <taxon>Teleostei</taxon>
        <taxon>Neoteleostei</taxon>
        <taxon>Acanthomorphata</taxon>
        <taxon>Ovalentaria</taxon>
        <taxon>Atherinomorphae</taxon>
        <taxon>Cyprinodontiformes</taxon>
        <taxon>Goodeidae</taxon>
        <taxon>Ameca</taxon>
    </lineage>
</organism>
<keyword evidence="3" id="KW-1185">Reference proteome</keyword>
<feature type="region of interest" description="Disordered" evidence="1">
    <location>
        <begin position="67"/>
        <end position="89"/>
    </location>
</feature>
<comment type="caution">
    <text evidence="2">The sequence shown here is derived from an EMBL/GenBank/DDBJ whole genome shotgun (WGS) entry which is preliminary data.</text>
</comment>
<gene>
    <name evidence="2" type="ORF">AMECASPLE_002399</name>
</gene>